<reference evidence="3 4" key="1">
    <citation type="submission" date="2023-10" db="EMBL/GenBank/DDBJ databases">
        <authorList>
            <person name="Maclean D."/>
            <person name="Macfadyen A."/>
        </authorList>
    </citation>
    <scope>NUCLEOTIDE SEQUENCE [LARGE SCALE GENOMIC DNA]</scope>
</reference>
<feature type="domain" description="Beta-lactamase-related" evidence="2">
    <location>
        <begin position="54"/>
        <end position="420"/>
    </location>
</feature>
<dbReference type="Gene3D" id="3.40.710.10">
    <property type="entry name" value="DD-peptidase/beta-lactamase superfamily"/>
    <property type="match status" value="1"/>
</dbReference>
<dbReference type="AlphaFoldDB" id="A0AAV1IBW8"/>
<comment type="caution">
    <text evidence="3">The sequence shown here is derived from an EMBL/GenBank/DDBJ whole genome shotgun (WGS) entry which is preliminary data.</text>
</comment>
<evidence type="ECO:0000313" key="3">
    <source>
        <dbReference type="EMBL" id="CAK0784833.1"/>
    </source>
</evidence>
<proteinExistence type="predicted"/>
<evidence type="ECO:0000256" key="1">
    <source>
        <dbReference type="SAM" id="SignalP"/>
    </source>
</evidence>
<keyword evidence="4" id="KW-1185">Reference proteome</keyword>
<keyword evidence="1" id="KW-0732">Signal</keyword>
<feature type="signal peptide" evidence="1">
    <location>
        <begin position="1"/>
        <end position="31"/>
    </location>
</feature>
<accession>A0AAV1IBW8</accession>
<dbReference type="PANTHER" id="PTHR46825">
    <property type="entry name" value="D-ALANYL-D-ALANINE-CARBOXYPEPTIDASE/ENDOPEPTIDASE AMPH"/>
    <property type="match status" value="1"/>
</dbReference>
<protein>
    <recommendedName>
        <fullName evidence="2">Beta-lactamase-related domain-containing protein</fullName>
    </recommendedName>
</protein>
<dbReference type="InterPro" id="IPR012338">
    <property type="entry name" value="Beta-lactam/transpept-like"/>
</dbReference>
<dbReference type="InterPro" id="IPR050491">
    <property type="entry name" value="AmpC-like"/>
</dbReference>
<dbReference type="PANTHER" id="PTHR46825:SF9">
    <property type="entry name" value="BETA-LACTAMASE-RELATED DOMAIN-CONTAINING PROTEIN"/>
    <property type="match status" value="1"/>
</dbReference>
<gene>
    <name evidence="3" type="ORF">CVIRNUC_008038</name>
</gene>
<evidence type="ECO:0000313" key="4">
    <source>
        <dbReference type="Proteomes" id="UP001314263"/>
    </source>
</evidence>
<name>A0AAV1IBW8_9CHLO</name>
<dbReference type="Pfam" id="PF00144">
    <property type="entry name" value="Beta-lactamase"/>
    <property type="match status" value="1"/>
</dbReference>
<dbReference type="SUPFAM" id="SSF56601">
    <property type="entry name" value="beta-lactamase/transpeptidase-like"/>
    <property type="match status" value="1"/>
</dbReference>
<dbReference type="InterPro" id="IPR001466">
    <property type="entry name" value="Beta-lactam-related"/>
</dbReference>
<dbReference type="EMBL" id="CAUYUE010000011">
    <property type="protein sequence ID" value="CAK0784833.1"/>
    <property type="molecule type" value="Genomic_DNA"/>
</dbReference>
<organism evidence="3 4">
    <name type="scientific">Coccomyxa viridis</name>
    <dbReference type="NCBI Taxonomy" id="1274662"/>
    <lineage>
        <taxon>Eukaryota</taxon>
        <taxon>Viridiplantae</taxon>
        <taxon>Chlorophyta</taxon>
        <taxon>core chlorophytes</taxon>
        <taxon>Trebouxiophyceae</taxon>
        <taxon>Trebouxiophyceae incertae sedis</taxon>
        <taxon>Coccomyxaceae</taxon>
        <taxon>Coccomyxa</taxon>
    </lineage>
</organism>
<feature type="chain" id="PRO_5043628718" description="Beta-lactamase-related domain-containing protein" evidence="1">
    <location>
        <begin position="32"/>
        <end position="503"/>
    </location>
</feature>
<dbReference type="Proteomes" id="UP001314263">
    <property type="component" value="Unassembled WGS sequence"/>
</dbReference>
<sequence>MALRLAGDIGCPRKALRILVLFCLSLARINAANNTAANSTYADTIQQTSGFLQQLADAKLLSGSVAVQKNGQLVYSDGFGWASEELGVPMKDYHIFPIGSNTKFFTAVCIYQLQEKGLLNVTDAVNLYIDPADFDGLGNLGWCPLIYGKEQLGCQLPTIKQLLEMSSGLLPSDNMGCGTADSTWTANDWFWQYRLSLNELLWGNVSGVTGNLFNGSYTATQQLNAQKTLFRPMLFAPGEQYCYTNSNFNLAAYVVEKLSNMSFTQYVTENIIKPANLTNTYYWIGGQGMEPRGIRKNVVSIPGYVTTFRGSEGGGAASEYLRVNRGSWWEGDLAYSAAAAGAMFAPIEDLLKWYNTFTAHPEVVGLSKESLKNLTTPWQSIPVQGHGNVSFGQGIVAAGDANMTRRIMYIGGIWGFSTQVQMWLNHADPTKSDAVLFFSNLNPAIPAESKGVCAVKSPANDDTVELSASLCGGDPDAGKDISTYVTDSLARMWNISQEASDTA</sequence>
<evidence type="ECO:0000259" key="2">
    <source>
        <dbReference type="Pfam" id="PF00144"/>
    </source>
</evidence>